<dbReference type="PROSITE" id="PS51257">
    <property type="entry name" value="PROKAR_LIPOPROTEIN"/>
    <property type="match status" value="1"/>
</dbReference>
<sequence length="715" mass="78562">MKSILPVKSQPSTTNSTGLGCEEFSPAGGPWLVKQTFMRAETVWLSSLLGAYFPSLPRVLDILNEGTQTNVMLGTAPGESVKQYCSRVGPLPIGIACIMVWRLAAELEALESFLPEAVSFVDPLNCKVGLWQQDFLQLFVDRFEARPIGSAEMASRVMHVCAMLIKGHPTEPISAAVAAKVPSSLLTHLREWQIAGSTMLTLGQIKGLMLMATAAVTRGLRGSNMMAQLFANERWHPLLPSQRSSPKVYGRAEGSRMPVISVRLSRLLAHRNRLTEIEVLMLHNRLREQAAAVPVLGLALDPEHILLRLPGLRESANDSKMLDIRLDSLPEFTVALESASDCLTLGRSPVVIREASEPGKPFSDLRGDVDEQLSRLWQTLQDGTFSLSGYNMEAVVNRELPGQFFCYLGASFQRASRVAAPKPASESPKPASPDEAAAPAKPMTAVIREVPRAEASESKQESALFPLNQPTDKLPQHPMKMILITAGSGGTGKSTIARLIYELANFETRDDVAMFDCDALGNRDFQKISPKRIESMPIDNVDSMRRIVETAMDGKLVLADLPASCQDILSRDLNPEIIQSLREDDGLHWLPIHPVTAKAATLPAIKQWRTSIFGEAPSIVVVSLKDGPVSTDLLDEIIRPQDLVLRMPVLDQSLAAALDASNATWTDILEGRVQDSHRMFGNPLVKRQLRFKRKECEDALFPLLRRIIKDPSTAS</sequence>
<organism evidence="2 3">
    <name type="scientific">Prosthecobacter vanneervenii</name>
    <dbReference type="NCBI Taxonomy" id="48466"/>
    <lineage>
        <taxon>Bacteria</taxon>
        <taxon>Pseudomonadati</taxon>
        <taxon>Verrucomicrobiota</taxon>
        <taxon>Verrucomicrobiia</taxon>
        <taxon>Verrucomicrobiales</taxon>
        <taxon>Verrucomicrobiaceae</taxon>
        <taxon>Prosthecobacter</taxon>
    </lineage>
</organism>
<gene>
    <name evidence="2" type="ORF">HNQ65_001827</name>
</gene>
<reference evidence="2 3" key="1">
    <citation type="submission" date="2020-08" db="EMBL/GenBank/DDBJ databases">
        <title>Genomic Encyclopedia of Type Strains, Phase IV (KMG-IV): sequencing the most valuable type-strain genomes for metagenomic binning, comparative biology and taxonomic classification.</title>
        <authorList>
            <person name="Goeker M."/>
        </authorList>
    </citation>
    <scope>NUCLEOTIDE SEQUENCE [LARGE SCALE GENOMIC DNA]</scope>
    <source>
        <strain evidence="2 3">DSM 12252</strain>
    </source>
</reference>
<evidence type="ECO:0000313" key="3">
    <source>
        <dbReference type="Proteomes" id="UP000590740"/>
    </source>
</evidence>
<accession>A0A7W7YAG3</accession>
<name>A0A7W7YAG3_9BACT</name>
<dbReference type="EMBL" id="JACHIG010000003">
    <property type="protein sequence ID" value="MBB5032250.1"/>
    <property type="molecule type" value="Genomic_DNA"/>
</dbReference>
<comment type="caution">
    <text evidence="2">The sequence shown here is derived from an EMBL/GenBank/DDBJ whole genome shotgun (WGS) entry which is preliminary data.</text>
</comment>
<keyword evidence="3" id="KW-1185">Reference proteome</keyword>
<dbReference type="InterPro" id="IPR027417">
    <property type="entry name" value="P-loop_NTPase"/>
</dbReference>
<dbReference type="SUPFAM" id="SSF52540">
    <property type="entry name" value="P-loop containing nucleoside triphosphate hydrolases"/>
    <property type="match status" value="1"/>
</dbReference>
<dbReference type="Proteomes" id="UP000590740">
    <property type="component" value="Unassembled WGS sequence"/>
</dbReference>
<evidence type="ECO:0008006" key="4">
    <source>
        <dbReference type="Google" id="ProtNLM"/>
    </source>
</evidence>
<evidence type="ECO:0000256" key="1">
    <source>
        <dbReference type="SAM" id="MobiDB-lite"/>
    </source>
</evidence>
<protein>
    <recommendedName>
        <fullName evidence="4">CobQ/CobB/MinD/ParA nucleotide binding domain-containing protein</fullName>
    </recommendedName>
</protein>
<feature type="compositionally biased region" description="Polar residues" evidence="1">
    <location>
        <begin position="9"/>
        <end position="18"/>
    </location>
</feature>
<evidence type="ECO:0000313" key="2">
    <source>
        <dbReference type="EMBL" id="MBB5032250.1"/>
    </source>
</evidence>
<proteinExistence type="predicted"/>
<feature type="region of interest" description="Disordered" evidence="1">
    <location>
        <begin position="419"/>
        <end position="441"/>
    </location>
</feature>
<dbReference type="RefSeq" id="WP_184339183.1">
    <property type="nucleotide sequence ID" value="NZ_JACHIG010000003.1"/>
</dbReference>
<feature type="region of interest" description="Disordered" evidence="1">
    <location>
        <begin position="1"/>
        <end position="20"/>
    </location>
</feature>
<dbReference type="AlphaFoldDB" id="A0A7W7YAG3"/>